<comment type="subcellular location">
    <subcellularLocation>
        <location evidence="1 5">Membrane</location>
        <topology evidence="1 5">Multi-pass membrane protein</topology>
    </subcellularLocation>
</comment>
<dbReference type="PANTHER" id="PTHR12428:SF65">
    <property type="entry name" value="CYTOCHROME C OXIDASE ASSEMBLY PROTEIN COX18, MITOCHONDRIAL"/>
    <property type="match status" value="1"/>
</dbReference>
<accession>A0A136KKE5</accession>
<dbReference type="PANTHER" id="PTHR12428">
    <property type="entry name" value="OXA1"/>
    <property type="match status" value="1"/>
</dbReference>
<gene>
    <name evidence="8" type="primary">yidC</name>
    <name evidence="8" type="ORF">UZ20_WS6002000321</name>
</gene>
<feature type="transmembrane region" description="Helical" evidence="6">
    <location>
        <begin position="293"/>
        <end position="315"/>
    </location>
</feature>
<dbReference type="InterPro" id="IPR028055">
    <property type="entry name" value="YidC/Oxa/ALB_C"/>
</dbReference>
<sequence>MDIFHNFFYVPIFNLLMLIYQLLVENLGIAILLVALIAKLITFPLTRKQMKSAEKSKEFQKKTKEVKDKYKNDQEALAKEMAKLQAEFLPGQLGGCLNLIIVIILLVQVRNVIINLVNQGVHAYNEVAYVEALKLPEDSVTIKLPEEFTEDLQTIDFKVAASDGAVLEQSFTFARTNDTDRTKDLQDSINDKTNNLNEEQIAEKDKKLAEQRLANIAIFVKNFQNGQVLSSDVKELNVFLRPPSMQTIEYEKLVISINGIELENDEYSYTQGTALNLEFIGADLSRVATDYGFSNLAVVMPYIVISVAVGVTQYISSRIQMGFSTFAKPEEEKSDKPDKKKIKKKEDGKVEEPDFAELMQSSTKQMMFIFPVITILMSLGFLGGASIFPTGVSLFWTGQSAFAIIEQLITNRDKVFAHFSSKSKSPEHEG</sequence>
<dbReference type="GO" id="GO:0051205">
    <property type="term" value="P:protein insertion into membrane"/>
    <property type="evidence" value="ECO:0007669"/>
    <property type="project" value="TreeGrafter"/>
</dbReference>
<feature type="transmembrane region" description="Helical" evidence="6">
    <location>
        <begin position="368"/>
        <end position="388"/>
    </location>
</feature>
<reference evidence="8 9" key="1">
    <citation type="submission" date="2015-02" db="EMBL/GenBank/DDBJ databases">
        <title>Improved understanding of the partial-nitritation anammox process through 23 genomes representing the majority of the microbial community.</title>
        <authorList>
            <person name="Speth D.R."/>
            <person name="In T Zandt M."/>
            <person name="Guerrero Cruz S."/>
            <person name="Jetten M.S."/>
            <person name="Dutilh B.E."/>
        </authorList>
    </citation>
    <scope>NUCLEOTIDE SEQUENCE [LARGE SCALE GENOMIC DNA]</scope>
    <source>
        <strain evidence="8">OLB21</strain>
    </source>
</reference>
<evidence type="ECO:0000313" key="8">
    <source>
        <dbReference type="EMBL" id="KXK09753.1"/>
    </source>
</evidence>
<dbReference type="AlphaFoldDB" id="A0A136KKE5"/>
<organism evidence="8 9">
    <name type="scientific">candidate division WS6 bacterium OLB21</name>
    <dbReference type="NCBI Taxonomy" id="1617427"/>
    <lineage>
        <taxon>Bacteria</taxon>
        <taxon>Candidatus Dojkabacteria</taxon>
    </lineage>
</organism>
<evidence type="ECO:0000259" key="7">
    <source>
        <dbReference type="Pfam" id="PF02096"/>
    </source>
</evidence>
<feature type="transmembrane region" description="Helical" evidence="6">
    <location>
        <begin position="29"/>
        <end position="46"/>
    </location>
</feature>
<keyword evidence="3 6" id="KW-1133">Transmembrane helix</keyword>
<keyword evidence="4 6" id="KW-0472">Membrane</keyword>
<dbReference type="Pfam" id="PF02096">
    <property type="entry name" value="60KD_IMP"/>
    <property type="match status" value="1"/>
</dbReference>
<feature type="domain" description="Membrane insertase YidC/Oxa/ALB C-terminal" evidence="7">
    <location>
        <begin position="28"/>
        <end position="161"/>
    </location>
</feature>
<evidence type="ECO:0000256" key="1">
    <source>
        <dbReference type="ARBA" id="ARBA00004141"/>
    </source>
</evidence>
<comment type="caution">
    <text evidence="8">The sequence shown here is derived from an EMBL/GenBank/DDBJ whole genome shotgun (WGS) entry which is preliminary data.</text>
</comment>
<evidence type="ECO:0000256" key="3">
    <source>
        <dbReference type="ARBA" id="ARBA00022989"/>
    </source>
</evidence>
<feature type="transmembrane region" description="Helical" evidence="6">
    <location>
        <begin position="7"/>
        <end position="23"/>
    </location>
</feature>
<keyword evidence="2 5" id="KW-0812">Transmembrane</keyword>
<dbReference type="EMBL" id="JYPD01000012">
    <property type="protein sequence ID" value="KXK09753.1"/>
    <property type="molecule type" value="Genomic_DNA"/>
</dbReference>
<evidence type="ECO:0000313" key="9">
    <source>
        <dbReference type="Proteomes" id="UP000070449"/>
    </source>
</evidence>
<protein>
    <submittedName>
        <fullName evidence="8">Membrane protein insertase YidC</fullName>
    </submittedName>
</protein>
<comment type="similarity">
    <text evidence="5">Belongs to the OXA1/ALB3/YidC family.</text>
</comment>
<evidence type="ECO:0000256" key="6">
    <source>
        <dbReference type="SAM" id="Phobius"/>
    </source>
</evidence>
<dbReference type="InterPro" id="IPR001708">
    <property type="entry name" value="YidC/ALB3/OXA1/COX18"/>
</dbReference>
<evidence type="ECO:0000256" key="5">
    <source>
        <dbReference type="RuleBase" id="RU003945"/>
    </source>
</evidence>
<dbReference type="GO" id="GO:0032977">
    <property type="term" value="F:membrane insertase activity"/>
    <property type="evidence" value="ECO:0007669"/>
    <property type="project" value="InterPro"/>
</dbReference>
<dbReference type="STRING" id="1617427.UZ20_WS6002000321"/>
<proteinExistence type="inferred from homology"/>
<dbReference type="GO" id="GO:0005886">
    <property type="term" value="C:plasma membrane"/>
    <property type="evidence" value="ECO:0007669"/>
    <property type="project" value="TreeGrafter"/>
</dbReference>
<dbReference type="Proteomes" id="UP000070449">
    <property type="component" value="Unassembled WGS sequence"/>
</dbReference>
<evidence type="ECO:0000256" key="4">
    <source>
        <dbReference type="ARBA" id="ARBA00023136"/>
    </source>
</evidence>
<name>A0A136KKE5_9BACT</name>
<evidence type="ECO:0000256" key="2">
    <source>
        <dbReference type="ARBA" id="ARBA00022692"/>
    </source>
</evidence>